<proteinExistence type="inferred from homology"/>
<name>A0A1M6M5B9_9CLOT</name>
<dbReference type="PANTHER" id="PTHR10916:SF0">
    <property type="entry name" value="LARGE RIBOSOMAL SUBUNIT PROTEIN UL29C"/>
    <property type="match status" value="1"/>
</dbReference>
<sequence>MKAREIKDLRTSNPQDLKVKLNDLKAELFNLRFQLATGQLENPMRIKEVKKSIAQIKTIIREEELKVQE</sequence>
<dbReference type="PANTHER" id="PTHR10916">
    <property type="entry name" value="60S RIBOSOMAL PROTEIN L35/50S RIBOSOMAL PROTEIN L29"/>
    <property type="match status" value="1"/>
</dbReference>
<dbReference type="CDD" id="cd00427">
    <property type="entry name" value="Ribosomal_L29_HIP"/>
    <property type="match status" value="1"/>
</dbReference>
<keyword evidence="7" id="KW-1185">Reference proteome</keyword>
<dbReference type="NCBIfam" id="TIGR00012">
    <property type="entry name" value="L29"/>
    <property type="match status" value="1"/>
</dbReference>
<dbReference type="Proteomes" id="UP000184310">
    <property type="component" value="Unassembled WGS sequence"/>
</dbReference>
<keyword evidence="2 5" id="KW-0689">Ribosomal protein</keyword>
<dbReference type="Pfam" id="PF00831">
    <property type="entry name" value="Ribosomal_L29"/>
    <property type="match status" value="1"/>
</dbReference>
<keyword evidence="3 5" id="KW-0687">Ribonucleoprotein</keyword>
<protein>
    <recommendedName>
        <fullName evidence="4 5">Large ribosomal subunit protein uL29</fullName>
    </recommendedName>
</protein>
<dbReference type="PROSITE" id="PS00579">
    <property type="entry name" value="RIBOSOMAL_L29"/>
    <property type="match status" value="1"/>
</dbReference>
<evidence type="ECO:0000256" key="5">
    <source>
        <dbReference type="HAMAP-Rule" id="MF_00374"/>
    </source>
</evidence>
<dbReference type="InterPro" id="IPR050063">
    <property type="entry name" value="Ribosomal_protein_uL29"/>
</dbReference>
<evidence type="ECO:0000313" key="6">
    <source>
        <dbReference type="EMBL" id="SHJ78665.1"/>
    </source>
</evidence>
<dbReference type="InterPro" id="IPR018254">
    <property type="entry name" value="Ribosomal_uL29_CS"/>
</dbReference>
<evidence type="ECO:0000256" key="4">
    <source>
        <dbReference type="ARBA" id="ARBA00035204"/>
    </source>
</evidence>
<dbReference type="EMBL" id="FQZB01000010">
    <property type="protein sequence ID" value="SHJ78665.1"/>
    <property type="molecule type" value="Genomic_DNA"/>
</dbReference>
<dbReference type="AlphaFoldDB" id="A0A1M6M5B9"/>
<dbReference type="STRING" id="1121302.SAMN02745163_02603"/>
<reference evidence="6 7" key="1">
    <citation type="submission" date="2016-11" db="EMBL/GenBank/DDBJ databases">
        <authorList>
            <person name="Jaros S."/>
            <person name="Januszkiewicz K."/>
            <person name="Wedrychowicz H."/>
        </authorList>
    </citation>
    <scope>NUCLEOTIDE SEQUENCE [LARGE SCALE GENOMIC DNA]</scope>
    <source>
        <strain evidence="6 7">DSM 21758</strain>
    </source>
</reference>
<dbReference type="FunFam" id="1.10.287.310:FF:000001">
    <property type="entry name" value="50S ribosomal protein L29"/>
    <property type="match status" value="1"/>
</dbReference>
<dbReference type="InterPro" id="IPR036049">
    <property type="entry name" value="Ribosomal_uL29_sf"/>
</dbReference>
<dbReference type="GO" id="GO:0006412">
    <property type="term" value="P:translation"/>
    <property type="evidence" value="ECO:0007669"/>
    <property type="project" value="UniProtKB-UniRule"/>
</dbReference>
<evidence type="ECO:0000313" key="7">
    <source>
        <dbReference type="Proteomes" id="UP000184310"/>
    </source>
</evidence>
<dbReference type="GO" id="GO:0022625">
    <property type="term" value="C:cytosolic large ribosomal subunit"/>
    <property type="evidence" value="ECO:0007669"/>
    <property type="project" value="TreeGrafter"/>
</dbReference>
<dbReference type="SUPFAM" id="SSF46561">
    <property type="entry name" value="Ribosomal protein L29 (L29p)"/>
    <property type="match status" value="1"/>
</dbReference>
<dbReference type="RefSeq" id="WP_072988257.1">
    <property type="nucleotide sequence ID" value="NZ_FQZB01000010.1"/>
</dbReference>
<gene>
    <name evidence="5" type="primary">rpmC</name>
    <name evidence="6" type="ORF">SAMN02745163_02603</name>
</gene>
<dbReference type="HAMAP" id="MF_00374">
    <property type="entry name" value="Ribosomal_uL29"/>
    <property type="match status" value="1"/>
</dbReference>
<accession>A0A1M6M5B9</accession>
<dbReference type="GO" id="GO:0003735">
    <property type="term" value="F:structural constituent of ribosome"/>
    <property type="evidence" value="ECO:0007669"/>
    <property type="project" value="InterPro"/>
</dbReference>
<evidence type="ECO:0000256" key="3">
    <source>
        <dbReference type="ARBA" id="ARBA00023274"/>
    </source>
</evidence>
<dbReference type="OrthoDB" id="9815192at2"/>
<evidence type="ECO:0000256" key="1">
    <source>
        <dbReference type="ARBA" id="ARBA00009254"/>
    </source>
</evidence>
<organism evidence="6 7">
    <name type="scientific">Clostridium cavendishii DSM 21758</name>
    <dbReference type="NCBI Taxonomy" id="1121302"/>
    <lineage>
        <taxon>Bacteria</taxon>
        <taxon>Bacillati</taxon>
        <taxon>Bacillota</taxon>
        <taxon>Clostridia</taxon>
        <taxon>Eubacteriales</taxon>
        <taxon>Clostridiaceae</taxon>
        <taxon>Clostridium</taxon>
    </lineage>
</organism>
<comment type="similarity">
    <text evidence="1 5">Belongs to the universal ribosomal protein uL29 family.</text>
</comment>
<evidence type="ECO:0000256" key="2">
    <source>
        <dbReference type="ARBA" id="ARBA00022980"/>
    </source>
</evidence>
<dbReference type="Gene3D" id="1.10.287.310">
    <property type="match status" value="1"/>
</dbReference>
<dbReference type="InterPro" id="IPR001854">
    <property type="entry name" value="Ribosomal_uL29"/>
</dbReference>